<keyword evidence="2" id="KW-1185">Reference proteome</keyword>
<sequence length="129" mass="14416">TAHGRLAEVVVLDQFSRNIHRDTPRAFAQDAMALVLAQELVNSGGAAVLTPRERGVLYLPYMHSESLPVHDEAVRLYAAEPALAFQLDFEHRHRDIIVRFGRYPHRNAILGRVSTAEEVAFLQEPGSGF</sequence>
<dbReference type="EMBL" id="PTQZ01000104">
    <property type="protein sequence ID" value="PQA43119.1"/>
    <property type="molecule type" value="Genomic_DNA"/>
</dbReference>
<dbReference type="Proteomes" id="UP000243900">
    <property type="component" value="Unassembled WGS sequence"/>
</dbReference>
<dbReference type="AlphaFoldDB" id="A0A2P6ASR7"/>
<dbReference type="InterPro" id="IPR011990">
    <property type="entry name" value="TPR-like_helical_dom_sf"/>
</dbReference>
<dbReference type="Gene3D" id="1.20.58.320">
    <property type="entry name" value="TPR-like"/>
    <property type="match status" value="1"/>
</dbReference>
<proteinExistence type="predicted"/>
<dbReference type="Pfam" id="PF06041">
    <property type="entry name" value="DUF924"/>
    <property type="match status" value="1"/>
</dbReference>
<comment type="caution">
    <text evidence="1">The sequence shown here is derived from an EMBL/GenBank/DDBJ whole genome shotgun (WGS) entry which is preliminary data.</text>
</comment>
<protein>
    <submittedName>
        <fullName evidence="1">DUF924 domain-containing protein</fullName>
    </submittedName>
</protein>
<dbReference type="RefSeq" id="WP_105192178.1">
    <property type="nucleotide sequence ID" value="NZ_PTQZ01000104.1"/>
</dbReference>
<dbReference type="Gene3D" id="1.25.40.10">
    <property type="entry name" value="Tetratricopeptide repeat domain"/>
    <property type="match status" value="1"/>
</dbReference>
<evidence type="ECO:0000313" key="1">
    <source>
        <dbReference type="EMBL" id="PQA43119.1"/>
    </source>
</evidence>
<gene>
    <name evidence="1" type="ORF">C5O18_05480</name>
</gene>
<organism evidence="1 2">
    <name type="scientific">Amnimonas aquatica</name>
    <dbReference type="NCBI Taxonomy" id="2094561"/>
    <lineage>
        <taxon>Bacteria</taxon>
        <taxon>Pseudomonadati</taxon>
        <taxon>Pseudomonadota</taxon>
        <taxon>Gammaproteobacteria</taxon>
        <taxon>Moraxellales</taxon>
        <taxon>Moraxellaceae</taxon>
        <taxon>Amnimonas</taxon>
    </lineage>
</organism>
<feature type="non-terminal residue" evidence="1">
    <location>
        <position position="1"/>
    </location>
</feature>
<accession>A0A2P6ASR7</accession>
<reference evidence="2" key="1">
    <citation type="submission" date="2018-02" db="EMBL/GenBank/DDBJ databases">
        <title>Genome sequencing of Solimonas sp. HR-BB.</title>
        <authorList>
            <person name="Lee Y."/>
            <person name="Jeon C.O."/>
        </authorList>
    </citation>
    <scope>NUCLEOTIDE SEQUENCE [LARGE SCALE GENOMIC DNA]</scope>
    <source>
        <strain evidence="2">HR-E</strain>
    </source>
</reference>
<dbReference type="InterPro" id="IPR010323">
    <property type="entry name" value="DUF924"/>
</dbReference>
<dbReference type="OrthoDB" id="7593450at2"/>
<name>A0A2P6ASR7_9GAMM</name>
<dbReference type="SUPFAM" id="SSF48452">
    <property type="entry name" value="TPR-like"/>
    <property type="match status" value="1"/>
</dbReference>
<evidence type="ECO:0000313" key="2">
    <source>
        <dbReference type="Proteomes" id="UP000243900"/>
    </source>
</evidence>